<comment type="subcellular location">
    <subcellularLocation>
        <location evidence="1">Secreted</location>
    </subcellularLocation>
</comment>
<feature type="domain" description="Gp5/Type VI secretion system Vgr protein OB-fold" evidence="4">
    <location>
        <begin position="387"/>
        <end position="455"/>
    </location>
</feature>
<keyword evidence="3" id="KW-0964">Secreted</keyword>
<dbReference type="EMBL" id="FNEC01000030">
    <property type="protein sequence ID" value="SDK15667.1"/>
    <property type="molecule type" value="Genomic_DNA"/>
</dbReference>
<name>A0A239IB40_9PSED</name>
<dbReference type="PANTHER" id="PTHR32305">
    <property type="match status" value="1"/>
</dbReference>
<dbReference type="InterPro" id="IPR006533">
    <property type="entry name" value="T6SS_Vgr_RhsGE"/>
</dbReference>
<sequence>MDLSSRLFVVDIESLGVGELLFHSLSGTEALSDLYEFEVTLLHPHNNLDIAALLGKSLTLEIRDIPASSRYLNGKITRMALSGREAGGNRHYIYRALVRPGLWYLTQSSDCRIFQEKSVPEILAQVLGEYRIGFVNRLSAGYRVWNYCVQYQETDFAFVSRLMEHEGIYYYFTHQQGEHVLVLADAPQGHDALPGYASIDYRLAEGGAVDLRACIREWTVAASIHSSQVSLDDYNYLKPRARLLSVGQNPASHAQDKARLFEWPGVYTERDQGDFYVRVRQQALEARHASMHGSASSLGPAPGRVFQLQGAPRQADDQQYLVHRARYFFQENSYASNSEDRPEHRIDFDAIPATVNWRPQRLTPWPKTSGPQTAEVVGPEGESIWTDQYGRVKLRFHWDRYAAGDDTSSCWVRVSSGWWAGWKYGAVQVPRVGEEVIVDFVNGDPDRPLITGRVYNEDNMPPWDLPAQATRMGIVSRSKDGTAQNASFFCLDDTRGVERFDMHAERDMNISVENDQNISVENDQNTTVAHDQNTNVLNDVNIKITNNMTIVLGG</sequence>
<evidence type="ECO:0000313" key="9">
    <source>
        <dbReference type="Proteomes" id="UP000199693"/>
    </source>
</evidence>
<dbReference type="Proteomes" id="UP000199693">
    <property type="component" value="Unassembled WGS sequence"/>
</dbReference>
<reference evidence="7 8" key="2">
    <citation type="submission" date="2017-06" db="EMBL/GenBank/DDBJ databases">
        <authorList>
            <person name="Varghese N."/>
            <person name="Submissions S."/>
        </authorList>
    </citation>
    <scope>NUCLEOTIDE SEQUENCE [LARGE SCALE GENOMIC DNA]</scope>
    <source>
        <strain evidence="7 8">RLD-1</strain>
    </source>
</reference>
<gene>
    <name evidence="6" type="ORF">SAMN05216189_103036</name>
    <name evidence="7" type="ORF">SAMN06295949_109144</name>
</gene>
<evidence type="ECO:0000313" key="6">
    <source>
        <dbReference type="EMBL" id="SDK15667.1"/>
    </source>
</evidence>
<keyword evidence="8" id="KW-1185">Reference proteome</keyword>
<dbReference type="Pfam" id="PF05954">
    <property type="entry name" value="Phage_GPD"/>
    <property type="match status" value="1"/>
</dbReference>
<dbReference type="AlphaFoldDB" id="A0A239IB40"/>
<evidence type="ECO:0000259" key="4">
    <source>
        <dbReference type="Pfam" id="PF04717"/>
    </source>
</evidence>
<reference evidence="6 9" key="1">
    <citation type="submission" date="2016-10" db="EMBL/GenBank/DDBJ databases">
        <authorList>
            <person name="de Groot N.N."/>
        </authorList>
    </citation>
    <scope>NUCLEOTIDE SEQUENCE [LARGE SCALE GENOMIC DNA]</scope>
    <source>
        <strain evidence="6 9">CCM 7361</strain>
    </source>
</reference>
<accession>A0A239IB40</accession>
<comment type="similarity">
    <text evidence="2">Belongs to the VgrG protein family.</text>
</comment>
<dbReference type="GO" id="GO:0005576">
    <property type="term" value="C:extracellular region"/>
    <property type="evidence" value="ECO:0007669"/>
    <property type="project" value="UniProtKB-SubCell"/>
</dbReference>
<dbReference type="Pfam" id="PF04717">
    <property type="entry name" value="Phage_base_V"/>
    <property type="match status" value="1"/>
</dbReference>
<feature type="domain" description="Gp5/Type VI secretion system Vgr C-terminal trimerisation" evidence="5">
    <location>
        <begin position="472"/>
        <end position="552"/>
    </location>
</feature>
<evidence type="ECO:0000313" key="7">
    <source>
        <dbReference type="EMBL" id="SNS90632.1"/>
    </source>
</evidence>
<dbReference type="Gene3D" id="2.30.110.50">
    <property type="match status" value="1"/>
</dbReference>
<evidence type="ECO:0000256" key="2">
    <source>
        <dbReference type="ARBA" id="ARBA00005558"/>
    </source>
</evidence>
<dbReference type="InterPro" id="IPR017847">
    <property type="entry name" value="T6SS_RhsGE_Vgr_subset"/>
</dbReference>
<dbReference type="SUPFAM" id="SSF69255">
    <property type="entry name" value="gp5 N-terminal domain-like"/>
    <property type="match status" value="1"/>
</dbReference>
<evidence type="ECO:0000259" key="5">
    <source>
        <dbReference type="Pfam" id="PF22178"/>
    </source>
</evidence>
<dbReference type="Gene3D" id="3.55.50.10">
    <property type="entry name" value="Baseplate protein-like domains"/>
    <property type="match status" value="1"/>
</dbReference>
<dbReference type="InterPro" id="IPR006531">
    <property type="entry name" value="Gp5/Vgr_OB"/>
</dbReference>
<dbReference type="Proteomes" id="UP000198309">
    <property type="component" value="Unassembled WGS sequence"/>
</dbReference>
<dbReference type="SUPFAM" id="SSF69349">
    <property type="entry name" value="Phage fibre proteins"/>
    <property type="match status" value="1"/>
</dbReference>
<dbReference type="Gene3D" id="2.40.50.230">
    <property type="entry name" value="Gp5 N-terminal domain"/>
    <property type="match status" value="1"/>
</dbReference>
<dbReference type="InterPro" id="IPR054030">
    <property type="entry name" value="Gp5_Vgr_C"/>
</dbReference>
<dbReference type="RefSeq" id="WP_089391383.1">
    <property type="nucleotide sequence ID" value="NZ_FNEC01000030.1"/>
</dbReference>
<dbReference type="EMBL" id="FZPC01000009">
    <property type="protein sequence ID" value="SNS90632.1"/>
    <property type="molecule type" value="Genomic_DNA"/>
</dbReference>
<dbReference type="Gene3D" id="4.10.220.110">
    <property type="match status" value="1"/>
</dbReference>
<evidence type="ECO:0000256" key="1">
    <source>
        <dbReference type="ARBA" id="ARBA00004613"/>
    </source>
</evidence>
<dbReference type="PANTHER" id="PTHR32305:SF15">
    <property type="entry name" value="PROTEIN RHSA-RELATED"/>
    <property type="match status" value="1"/>
</dbReference>
<dbReference type="InterPro" id="IPR050708">
    <property type="entry name" value="T6SS_VgrG/RHS"/>
</dbReference>
<proteinExistence type="inferred from homology"/>
<dbReference type="InterPro" id="IPR037026">
    <property type="entry name" value="Vgr_OB-fold_dom_sf"/>
</dbReference>
<dbReference type="NCBIfam" id="TIGR01646">
    <property type="entry name" value="vgr_GE"/>
    <property type="match status" value="1"/>
</dbReference>
<protein>
    <submittedName>
        <fullName evidence="6">Type VI secretion system secreted protein VgrG</fullName>
    </submittedName>
</protein>
<dbReference type="SUPFAM" id="SSF69279">
    <property type="entry name" value="Phage tail proteins"/>
    <property type="match status" value="2"/>
</dbReference>
<evidence type="ECO:0000313" key="8">
    <source>
        <dbReference type="Proteomes" id="UP000198309"/>
    </source>
</evidence>
<dbReference type="NCBIfam" id="TIGR03361">
    <property type="entry name" value="VI_Rhs_Vgr"/>
    <property type="match status" value="1"/>
</dbReference>
<dbReference type="Pfam" id="PF22178">
    <property type="entry name" value="Gp5_trimer_C"/>
    <property type="match status" value="1"/>
</dbReference>
<organism evidence="6 9">
    <name type="scientific">Pseudomonas delhiensis</name>
    <dbReference type="NCBI Taxonomy" id="366289"/>
    <lineage>
        <taxon>Bacteria</taxon>
        <taxon>Pseudomonadati</taxon>
        <taxon>Pseudomonadota</taxon>
        <taxon>Gammaproteobacteria</taxon>
        <taxon>Pseudomonadales</taxon>
        <taxon>Pseudomonadaceae</taxon>
        <taxon>Pseudomonas</taxon>
    </lineage>
</organism>
<evidence type="ECO:0000256" key="3">
    <source>
        <dbReference type="ARBA" id="ARBA00022525"/>
    </source>
</evidence>